<dbReference type="InterPro" id="IPR015943">
    <property type="entry name" value="WD40/YVTN_repeat-like_dom_sf"/>
</dbReference>
<keyword evidence="9" id="KW-0206">Cytoskeleton</keyword>
<comment type="subcellular location">
    <subcellularLocation>
        <location evidence="3">Cytoplasm</location>
        <location evidence="3">Cytoskeleton</location>
        <location evidence="3">Cilium axoneme</location>
    </subcellularLocation>
    <subcellularLocation>
        <location evidence="1">Cytoplasm</location>
        <location evidence="1">Cytoskeleton</location>
        <location evidence="1">Cilium basal body</location>
    </subcellularLocation>
    <subcellularLocation>
        <location evidence="2">Cytoplasm</location>
        <location evidence="2">Cytoskeleton</location>
        <location evidence="2">Microtubule organizing center</location>
        <location evidence="2">Centrosome</location>
    </subcellularLocation>
</comment>
<dbReference type="PANTHER" id="PTHR12764">
    <property type="entry name" value="WD REPEAT DOMAIN-RELATED"/>
    <property type="match status" value="1"/>
</dbReference>
<evidence type="ECO:0000259" key="18">
    <source>
        <dbReference type="Pfam" id="PF24797"/>
    </source>
</evidence>
<dbReference type="OrthoDB" id="10260567at2759"/>
<name>B0X039_CULQU</name>
<reference evidence="20" key="1">
    <citation type="submission" date="2007-03" db="EMBL/GenBank/DDBJ databases">
        <title>Annotation of Culex pipiens quinquefasciatus.</title>
        <authorList>
            <consortium name="The Broad Institute Genome Sequencing Platform"/>
            <person name="Atkinson P.W."/>
            <person name="Hemingway J."/>
            <person name="Christensen B.M."/>
            <person name="Higgs S."/>
            <person name="Kodira C."/>
            <person name="Hannick L."/>
            <person name="Megy K."/>
            <person name="O'Leary S."/>
            <person name="Pearson M."/>
            <person name="Haas B.J."/>
            <person name="Mauceli E."/>
            <person name="Wortman J.R."/>
            <person name="Lee N.H."/>
            <person name="Guigo R."/>
            <person name="Stanke M."/>
            <person name="Alvarado L."/>
            <person name="Amedeo P."/>
            <person name="Antoine C.H."/>
            <person name="Arensburger P."/>
            <person name="Bidwell S.L."/>
            <person name="Crawford M."/>
            <person name="Camaro F."/>
            <person name="Devon K."/>
            <person name="Engels R."/>
            <person name="Hammond M."/>
            <person name="Howarth C."/>
            <person name="Koehrsen M."/>
            <person name="Lawson D."/>
            <person name="Montgomery P."/>
            <person name="Nene V."/>
            <person name="Nusbaum C."/>
            <person name="Puiu D."/>
            <person name="Romero-Severson J."/>
            <person name="Severson D.W."/>
            <person name="Shumway M."/>
            <person name="Sisk P."/>
            <person name="Stolte C."/>
            <person name="Zeng Q."/>
            <person name="Eisenstadt E."/>
            <person name="Fraser-Liggett C."/>
            <person name="Strausberg R."/>
            <person name="Galagan J."/>
            <person name="Birren B."/>
            <person name="Collins F.H."/>
        </authorList>
    </citation>
    <scope>NUCLEOTIDE SEQUENCE [LARGE SCALE GENOMIC DNA]</scope>
    <source>
        <strain evidence="20">JHB</strain>
    </source>
</reference>
<dbReference type="OMA" id="VWAMCWA"/>
<sequence length="1191" mass="133811">MFQVGFNFFLSKKIAIPNNTRLNCIAWNKEQGYVAVGGEDGLLKVLKLEQATASTAQSGKALQPSNLSMNQTLEGHKSSIHVVTWNESQQKLTSSDRDGVIMVWMMYKGSWYEEMTNDRKKSTVRGMAWTSDGQKICIVYEDGTVIVGSVDGNRIWGKELKNVSLTGVQWSPDGRLLLFSIKTGELHLYDNQGIFVMKLNIQCVYLTPSKSITVVGLCWYHDAVSPNRPVLAVCYENGKMQIMRSENDDSPVIVDTNIQAISCMWNHDGSIIAVCGMKTNLNDKEVNQVQFYTPYGIHIRTLKIPGKEITCLSWEGKSLRIALSVDSFIYFANIRPDYTWCYFNKTVCYLEATKAEDTSLITFWDTNSNQCYSKQVDPIIGIAATVDHCVLAVETKISAKEFSFMSDSKSKDFMYQLLVCNSISTTVDSKYVDLRPNFIAMNSTHVVVASKDQFLLWHYHTPKGASTLHGNVKAKKDKKYHIDDTPALDVLNDLDSNATYDIPSKTDASQDPICCIAVSESLLLIGRESGLIHEYTLPHLVLRNRHYLQIKCYKMAINCNSSKAALIDCNGLLTTLSLREGESDEQAALEGRIERKDVWAICWAKDNPQLLAIMEKTRMYILRGADPEEPITCSGYICNFEDLEITGVLLDEIIKGGATPNVKEHILQLRVKSLRDTEDLLVHVGITEAKQFIEDNSHPRLWRLLAEASVKKLDLDTAESAFVRCSNYPGIQLIKRLKNIQVEALQKAEICAFFGEFDEAEKLYIDVDRRDLAISLRQSLCDWFRTVQLYKMGPGISDQQMEHAWREIGNHFMNMRAWESAKEYYDKAHHVEGLMDTLYHLEQYDELVGCMHKLPEKSPNLAKLGQMLATVGMCEQSVAAYLKLGDVKSAVSTCIGLRQWGLAVELAQKYKMPQISALLSKHAAHLLQEGKLPEAIELQKKAGRFLDSARLLVKMAESETEKKSDFVRIKQLYVLSGLLAEEHIEKQISLTGGNRASVLSQMNPEDSVLIENIWHNAEAYHYMLLAQRQLRSGLLHSAVITALRLREYEDVLDVESLYALLALASCADRSFGTCSKAFIKLEALENIPELRRQQYEELAINIFSRYDPKDGKSKSVTCFTCETPVADCSTLCPNCGSHFPPCTASGQPLTNPTGAWQCGTCYHVANPLEITTRKTCPLCHTVIATKGAVEV</sequence>
<evidence type="ECO:0000313" key="21">
    <source>
        <dbReference type="EnsemblMetazoa" id="CPIJ012945-PA"/>
    </source>
</evidence>
<keyword evidence="10" id="KW-0966">Cell projection</keyword>
<evidence type="ECO:0000256" key="10">
    <source>
        <dbReference type="ARBA" id="ARBA00023273"/>
    </source>
</evidence>
<dbReference type="InterPro" id="IPR057979">
    <property type="entry name" value="TPR_IFT121"/>
</dbReference>
<dbReference type="Pfam" id="PF23145">
    <property type="entry name" value="Zf_2nd_IFT121"/>
    <property type="match status" value="1"/>
</dbReference>
<evidence type="ECO:0000256" key="1">
    <source>
        <dbReference type="ARBA" id="ARBA00004120"/>
    </source>
</evidence>
<dbReference type="FunFam" id="1.25.40.470:FF:000004">
    <property type="entry name" value="WD repeat-containing protein 35"/>
    <property type="match status" value="1"/>
</dbReference>
<keyword evidence="6" id="KW-0677">Repeat</keyword>
<dbReference type="InterPro" id="IPR056157">
    <property type="entry name" value="TPR_IFT80_172_dom"/>
</dbReference>
<evidence type="ECO:0000256" key="3">
    <source>
        <dbReference type="ARBA" id="ARBA00004430"/>
    </source>
</evidence>
<dbReference type="FunCoup" id="B0X039">
    <property type="interactions" value="65"/>
</dbReference>
<evidence type="ECO:0000259" key="17">
    <source>
        <dbReference type="Pfam" id="PF23390"/>
    </source>
</evidence>
<accession>B0X039</accession>
<dbReference type="GO" id="GO:0030991">
    <property type="term" value="C:intraciliary transport particle A"/>
    <property type="evidence" value="ECO:0007669"/>
    <property type="project" value="TreeGrafter"/>
</dbReference>
<feature type="domain" description="IFT121 second beta-propeller" evidence="17">
    <location>
        <begin position="340"/>
        <end position="668"/>
    </location>
</feature>
<dbReference type="GO" id="GO:0005813">
    <property type="term" value="C:centrosome"/>
    <property type="evidence" value="ECO:0007669"/>
    <property type="project" value="UniProtKB-SubCell"/>
</dbReference>
<evidence type="ECO:0000256" key="2">
    <source>
        <dbReference type="ARBA" id="ARBA00004300"/>
    </source>
</evidence>
<dbReference type="SUPFAM" id="SSF48452">
    <property type="entry name" value="TPR-like"/>
    <property type="match status" value="1"/>
</dbReference>
<dbReference type="SUPFAM" id="SSF69322">
    <property type="entry name" value="Tricorn protease domain 2"/>
    <property type="match status" value="1"/>
</dbReference>
<comment type="function">
    <text evidence="11">As a component of the IFT complex A (IFT-A), a complex required for retrograde ciliary transport and entry into cilia of G protein-coupled receptors (GPCRs), it is involved in ciliogenesis and ciliary protein trafficking. May promote CASP3 activation and TNF-stimulated apoptosis.</text>
</comment>
<evidence type="ECO:0000256" key="8">
    <source>
        <dbReference type="ARBA" id="ARBA00023069"/>
    </source>
</evidence>
<dbReference type="GO" id="GO:1905515">
    <property type="term" value="P:non-motile cilium assembly"/>
    <property type="evidence" value="ECO:0007669"/>
    <property type="project" value="TreeGrafter"/>
</dbReference>
<dbReference type="PIRSF" id="PIRSF037536">
    <property type="entry name" value="WD_repeat_p35"/>
    <property type="match status" value="1"/>
</dbReference>
<dbReference type="GO" id="GO:0097730">
    <property type="term" value="C:non-motile cilium"/>
    <property type="evidence" value="ECO:0007669"/>
    <property type="project" value="TreeGrafter"/>
</dbReference>
<dbReference type="InParanoid" id="B0X039"/>
<dbReference type="PANTHER" id="PTHR12764:SF5">
    <property type="entry name" value="LD29485P"/>
    <property type="match status" value="1"/>
</dbReference>
<dbReference type="VEuPathDB" id="VectorBase:CQUJHB018228"/>
<dbReference type="Pfam" id="PF24797">
    <property type="entry name" value="Beta-prop_WDR35_TULP_N"/>
    <property type="match status" value="1"/>
</dbReference>
<evidence type="ECO:0000259" key="19">
    <source>
        <dbReference type="Pfam" id="PF25768"/>
    </source>
</evidence>
<evidence type="ECO:0000256" key="12">
    <source>
        <dbReference type="ARBA" id="ARBA00062232"/>
    </source>
</evidence>
<feature type="domain" description="IFT121-like zinc finger" evidence="15">
    <location>
        <begin position="1140"/>
        <end position="1183"/>
    </location>
</feature>
<dbReference type="Pfam" id="PF25170">
    <property type="entry name" value="TPR_WDR35"/>
    <property type="match status" value="1"/>
</dbReference>
<dbReference type="InterPro" id="IPR017233">
    <property type="entry name" value="WDR35"/>
</dbReference>
<dbReference type="GO" id="GO:0005930">
    <property type="term" value="C:axoneme"/>
    <property type="evidence" value="ECO:0007669"/>
    <property type="project" value="UniProtKB-SubCell"/>
</dbReference>
<comment type="subunit">
    <text evidence="12">Component of the IFT complex A (IFT-A) complex. IFT-A complex is divided into a core subcomplex composed of IFT122:IFT140:WDR19 which is associated with TULP3 and a peripheral subcomplex composed of IFT43:WDR35:TTC21B. Interacts directy with IFT122, ITF43 and TTC21B. Interacts with IFT43. Interacts with CFAP61.</text>
</comment>
<dbReference type="InterPro" id="IPR011990">
    <property type="entry name" value="TPR-like_helical_dom_sf"/>
</dbReference>
<feature type="repeat" description="WD" evidence="14">
    <location>
        <begin position="73"/>
        <end position="104"/>
    </location>
</feature>
<dbReference type="InterPro" id="IPR057361">
    <property type="entry name" value="TPR_WDR35"/>
</dbReference>
<evidence type="ECO:0000256" key="6">
    <source>
        <dbReference type="ARBA" id="ARBA00022737"/>
    </source>
</evidence>
<dbReference type="GO" id="GO:0061512">
    <property type="term" value="P:protein localization to cilium"/>
    <property type="evidence" value="ECO:0007669"/>
    <property type="project" value="TreeGrafter"/>
</dbReference>
<protein>
    <recommendedName>
        <fullName evidence="13">WD repeat-containing protein 35</fullName>
    </recommendedName>
</protein>
<dbReference type="Proteomes" id="UP000002320">
    <property type="component" value="Unassembled WGS sequence"/>
</dbReference>
<dbReference type="Gene3D" id="2.130.10.10">
    <property type="entry name" value="YVTN repeat-like/Quinoprotein amine dehydrogenase"/>
    <property type="match status" value="2"/>
</dbReference>
<keyword evidence="8" id="KW-0969">Cilium</keyword>
<keyword evidence="22" id="KW-1185">Reference proteome</keyword>
<organism>
    <name type="scientific">Culex quinquefasciatus</name>
    <name type="common">Southern house mosquito</name>
    <name type="synonym">Culex pungens</name>
    <dbReference type="NCBI Taxonomy" id="7176"/>
    <lineage>
        <taxon>Eukaryota</taxon>
        <taxon>Metazoa</taxon>
        <taxon>Ecdysozoa</taxon>
        <taxon>Arthropoda</taxon>
        <taxon>Hexapoda</taxon>
        <taxon>Insecta</taxon>
        <taxon>Pterygota</taxon>
        <taxon>Neoptera</taxon>
        <taxon>Endopterygota</taxon>
        <taxon>Diptera</taxon>
        <taxon>Nematocera</taxon>
        <taxon>Culicoidea</taxon>
        <taxon>Culicidae</taxon>
        <taxon>Culicinae</taxon>
        <taxon>Culicini</taxon>
        <taxon>Culex</taxon>
        <taxon>Culex</taxon>
    </lineage>
</organism>
<evidence type="ECO:0000313" key="22">
    <source>
        <dbReference type="Proteomes" id="UP000002320"/>
    </source>
</evidence>
<dbReference type="EnsemblMetazoa" id="CPIJ012945-RA">
    <property type="protein sequence ID" value="CPIJ012945-PA"/>
    <property type="gene ID" value="CPIJ012945"/>
</dbReference>
<keyword evidence="4" id="KW-0963">Cytoplasm</keyword>
<dbReference type="InterPro" id="IPR001680">
    <property type="entry name" value="WD40_rpt"/>
</dbReference>
<dbReference type="InterPro" id="IPR039857">
    <property type="entry name" value="Ift122/121"/>
</dbReference>
<dbReference type="AlphaFoldDB" id="B0X039"/>
<evidence type="ECO:0000256" key="5">
    <source>
        <dbReference type="ARBA" id="ARBA00022574"/>
    </source>
</evidence>
<dbReference type="HOGENOM" id="CLU_004048_1_0_1"/>
<feature type="domain" description="IFT121-like TPR repeats" evidence="19">
    <location>
        <begin position="1011"/>
        <end position="1110"/>
    </location>
</feature>
<dbReference type="GO" id="GO:0035721">
    <property type="term" value="P:intraciliary retrograde transport"/>
    <property type="evidence" value="ECO:0007669"/>
    <property type="project" value="TreeGrafter"/>
</dbReference>
<evidence type="ECO:0000259" key="15">
    <source>
        <dbReference type="Pfam" id="PF23145"/>
    </source>
</evidence>
<evidence type="ECO:0000256" key="9">
    <source>
        <dbReference type="ARBA" id="ARBA00023212"/>
    </source>
</evidence>
<keyword evidence="7" id="KW-0970">Cilium biogenesis/degradation</keyword>
<gene>
    <name evidence="21" type="primary">6045704</name>
    <name evidence="20" type="ORF">CpipJ_CPIJ012945</name>
</gene>
<evidence type="ECO:0000256" key="7">
    <source>
        <dbReference type="ARBA" id="ARBA00022794"/>
    </source>
</evidence>
<evidence type="ECO:0000256" key="4">
    <source>
        <dbReference type="ARBA" id="ARBA00022490"/>
    </source>
</evidence>
<evidence type="ECO:0000256" key="11">
    <source>
        <dbReference type="ARBA" id="ARBA00058990"/>
    </source>
</evidence>
<proteinExistence type="predicted"/>
<dbReference type="SUPFAM" id="SSF50978">
    <property type="entry name" value="WD40 repeat-like"/>
    <property type="match status" value="1"/>
</dbReference>
<dbReference type="KEGG" id="cqu:CpipJ_CPIJ012945"/>
<evidence type="ECO:0000256" key="13">
    <source>
        <dbReference type="ARBA" id="ARBA00070596"/>
    </source>
</evidence>
<dbReference type="eggNOG" id="KOG2041">
    <property type="taxonomic scope" value="Eukaryota"/>
</dbReference>
<dbReference type="InterPro" id="IPR056170">
    <property type="entry name" value="Znf_IFT121-like"/>
</dbReference>
<dbReference type="InterPro" id="IPR056158">
    <property type="entry name" value="Beta-prop_IFT121_2nd"/>
</dbReference>
<dbReference type="EMBL" id="DS232228">
    <property type="protein sequence ID" value="EDS37914.1"/>
    <property type="molecule type" value="Genomic_DNA"/>
</dbReference>
<dbReference type="SMART" id="SM00320">
    <property type="entry name" value="WD40"/>
    <property type="match status" value="4"/>
</dbReference>
<evidence type="ECO:0000313" key="20">
    <source>
        <dbReference type="EMBL" id="EDS37914.1"/>
    </source>
</evidence>
<dbReference type="Gene3D" id="1.25.40.470">
    <property type="match status" value="1"/>
</dbReference>
<dbReference type="Pfam" id="PF23387">
    <property type="entry name" value="TPR_IFT80_172"/>
    <property type="match status" value="1"/>
</dbReference>
<dbReference type="PROSITE" id="PS50294">
    <property type="entry name" value="WD_REPEATS_REGION"/>
    <property type="match status" value="1"/>
</dbReference>
<dbReference type="InterPro" id="IPR036322">
    <property type="entry name" value="WD40_repeat_dom_sf"/>
</dbReference>
<evidence type="ECO:0000259" key="16">
    <source>
        <dbReference type="Pfam" id="PF23387"/>
    </source>
</evidence>
<dbReference type="STRING" id="7176.B0X039"/>
<dbReference type="Pfam" id="PF25768">
    <property type="entry name" value="TPR_IFT121"/>
    <property type="match status" value="1"/>
</dbReference>
<dbReference type="PROSITE" id="PS50082">
    <property type="entry name" value="WD_REPEATS_2"/>
    <property type="match status" value="1"/>
</dbReference>
<dbReference type="FunFam" id="2.130.10.10:FF:000187">
    <property type="entry name" value="WD repeat-containing protein 35"/>
    <property type="match status" value="1"/>
</dbReference>
<dbReference type="VEuPathDB" id="VectorBase:CPIJ012945"/>
<dbReference type="InterPro" id="IPR056159">
    <property type="entry name" value="Beta-prop_IFT121_TULP_N"/>
</dbReference>
<evidence type="ECO:0000256" key="14">
    <source>
        <dbReference type="PROSITE-ProRule" id="PRU00221"/>
    </source>
</evidence>
<dbReference type="Pfam" id="PF23390">
    <property type="entry name" value="Beta-prop_WDR35_2nd"/>
    <property type="match status" value="1"/>
</dbReference>
<reference evidence="21" key="2">
    <citation type="submission" date="2021-02" db="UniProtKB">
        <authorList>
            <consortium name="EnsemblMetazoa"/>
        </authorList>
    </citation>
    <scope>IDENTIFICATION</scope>
    <source>
        <strain evidence="21">JHB</strain>
    </source>
</reference>
<keyword evidence="5 14" id="KW-0853">WD repeat</keyword>
<feature type="domain" description="IFT121/TULP4 N-terminal" evidence="18">
    <location>
        <begin position="8"/>
        <end position="335"/>
    </location>
</feature>
<feature type="domain" description="IFT80/172/WDR35 TPR" evidence="16">
    <location>
        <begin position="701"/>
        <end position="789"/>
    </location>
</feature>